<dbReference type="KEGG" id="pxi:J5O05_02105"/>
<proteinExistence type="predicted"/>
<accession>A0A975HN25</accession>
<dbReference type="EMBL" id="CP072133">
    <property type="protein sequence ID" value="QTH71770.1"/>
    <property type="molecule type" value="Genomic_DNA"/>
</dbReference>
<reference evidence="2" key="1">
    <citation type="submission" date="2021-03" db="EMBL/GenBank/DDBJ databases">
        <title>Complete Genome of Pseudoalteromonas xiamenensis STKMTI.2, a new potential marine bacterium producing anti-Vibrio compounds.</title>
        <authorList>
            <person name="Handayani D.P."/>
            <person name="Isnansetyo A."/>
            <person name="Istiqomah I."/>
            <person name="Jumina J."/>
        </authorList>
    </citation>
    <scope>NUCLEOTIDE SEQUENCE</scope>
    <source>
        <strain evidence="2">STKMTI.2</strain>
    </source>
</reference>
<dbReference type="InterPro" id="IPR041047">
    <property type="entry name" value="LPD1"/>
</dbReference>
<evidence type="ECO:0000313" key="3">
    <source>
        <dbReference type="Proteomes" id="UP000664904"/>
    </source>
</evidence>
<keyword evidence="3" id="KW-1185">Reference proteome</keyword>
<feature type="domain" description="Large polyvalent protein-associated" evidence="1">
    <location>
        <begin position="175"/>
        <end position="246"/>
    </location>
</feature>
<gene>
    <name evidence="2" type="ORF">J5O05_02105</name>
</gene>
<sequence length="253" mass="29045">MYRMGPDYRFNDQVDFSDIKETFGFNTIKIGHWVTKEERLFAANLIYDAFADLSLILNVPSKLLGLRQTLNLAYGTGGQLGVQAHYAAHSRTLALAKNAGKGALAHEWWHAFDHYICKFLFKDAHAIHFASSRWLDDAISNTHPLNQYLDNLFRQLFLSADQRNISLYVNKATSLDRQQKQFYYAKPEELSARAFEHFIASHTEIINPFLVNDVFGSCLEKQGGFPDRALAKRIEPLYLKYFNDLGCLLQRSL</sequence>
<protein>
    <recommendedName>
        <fullName evidence="1">Large polyvalent protein-associated domain-containing protein</fullName>
    </recommendedName>
</protein>
<dbReference type="AlphaFoldDB" id="A0A975HN25"/>
<dbReference type="Pfam" id="PF18796">
    <property type="entry name" value="LPD1"/>
    <property type="match status" value="1"/>
</dbReference>
<evidence type="ECO:0000259" key="1">
    <source>
        <dbReference type="Pfam" id="PF18796"/>
    </source>
</evidence>
<name>A0A975HN25_9GAMM</name>
<dbReference type="Proteomes" id="UP000664904">
    <property type="component" value="Chromosome"/>
</dbReference>
<evidence type="ECO:0000313" key="2">
    <source>
        <dbReference type="EMBL" id="QTH71770.1"/>
    </source>
</evidence>
<dbReference type="NCBIfam" id="NF041907">
    <property type="entry name" value="CLCA_X"/>
    <property type="match status" value="1"/>
</dbReference>
<dbReference type="RefSeq" id="WP_208843394.1">
    <property type="nucleotide sequence ID" value="NZ_CP072133.1"/>
</dbReference>
<organism evidence="2 3">
    <name type="scientific">Pseudoalteromonas xiamenensis</name>
    <dbReference type="NCBI Taxonomy" id="882626"/>
    <lineage>
        <taxon>Bacteria</taxon>
        <taxon>Pseudomonadati</taxon>
        <taxon>Pseudomonadota</taxon>
        <taxon>Gammaproteobacteria</taxon>
        <taxon>Alteromonadales</taxon>
        <taxon>Pseudoalteromonadaceae</taxon>
        <taxon>Pseudoalteromonas</taxon>
    </lineage>
</organism>